<feature type="transmembrane region" description="Helical" evidence="1">
    <location>
        <begin position="248"/>
        <end position="270"/>
    </location>
</feature>
<sequence>MDPQHQVERATALLELGRPVEAEATAREALGADPGSVEALTVLTRALAGQRRHAEAVAAGRAAVTADPEHADAFVALAWALVGDEQAEEAVAVARSSVALAPHGWATHHALGWALHRSDPPRNEEARDAAARALELEPGATAAHSVLGLALAGLGQRRAGRRVMREGLRISPDDPYLHNNLAKLDLDRGLRVGRTGRHLRAAAGGMPQEPVVHQNLDTLVLRFGVRLVWPTLLALFVLRAELQLGAPWWGRALTGAVHLTVLGLLVTWFARQVPRGLRHWARGVLSRLTLPLRAIASGLLLFGACVVVTAFAPDRVADLAQDAASVLMWVVAGIGVLAYVAHRWERSGPR</sequence>
<dbReference type="InterPro" id="IPR019734">
    <property type="entry name" value="TPR_rpt"/>
</dbReference>
<dbReference type="EMBL" id="JACCBW010000007">
    <property type="protein sequence ID" value="NYE38826.1"/>
    <property type="molecule type" value="Genomic_DNA"/>
</dbReference>
<dbReference type="PANTHER" id="PTHR44216:SF3">
    <property type="entry name" value="PROTEIN O-MANNOSYL-TRANSFERASE TMTC2"/>
    <property type="match status" value="1"/>
</dbReference>
<reference evidence="2 3" key="1">
    <citation type="submission" date="2020-07" db="EMBL/GenBank/DDBJ databases">
        <authorList>
            <person name="Partida-Martinez L."/>
            <person name="Huntemann M."/>
            <person name="Clum A."/>
            <person name="Wang J."/>
            <person name="Palaniappan K."/>
            <person name="Ritter S."/>
            <person name="Chen I.-M."/>
            <person name="Stamatis D."/>
            <person name="Reddy T."/>
            <person name="O'Malley R."/>
            <person name="Daum C."/>
            <person name="Shapiro N."/>
            <person name="Ivanova N."/>
            <person name="Kyrpides N."/>
            <person name="Woyke T."/>
        </authorList>
    </citation>
    <scope>NUCLEOTIDE SEQUENCE [LARGE SCALE GENOMIC DNA]</scope>
    <source>
        <strain evidence="2 3">AT2.17</strain>
    </source>
</reference>
<dbReference type="RefSeq" id="WP_179621460.1">
    <property type="nucleotide sequence ID" value="NZ_JACCBW010000007.1"/>
</dbReference>
<dbReference type="Proteomes" id="UP000549911">
    <property type="component" value="Unassembled WGS sequence"/>
</dbReference>
<dbReference type="Pfam" id="PF13432">
    <property type="entry name" value="TPR_16"/>
    <property type="match status" value="1"/>
</dbReference>
<dbReference type="InterPro" id="IPR052384">
    <property type="entry name" value="TMTC_O-mannosyltransferase"/>
</dbReference>
<dbReference type="InterPro" id="IPR011990">
    <property type="entry name" value="TPR-like_helical_dom_sf"/>
</dbReference>
<evidence type="ECO:0000256" key="1">
    <source>
        <dbReference type="SAM" id="Phobius"/>
    </source>
</evidence>
<accession>A0A7Y9H6I2</accession>
<proteinExistence type="predicted"/>
<evidence type="ECO:0000313" key="3">
    <source>
        <dbReference type="Proteomes" id="UP000549911"/>
    </source>
</evidence>
<dbReference type="SUPFAM" id="SSF48452">
    <property type="entry name" value="TPR-like"/>
    <property type="match status" value="1"/>
</dbReference>
<comment type="caution">
    <text evidence="2">The sequence shown here is derived from an EMBL/GenBank/DDBJ whole genome shotgun (WGS) entry which is preliminary data.</text>
</comment>
<protein>
    <submittedName>
        <fullName evidence="2">Tetratricopeptide (TPR) repeat protein</fullName>
    </submittedName>
</protein>
<name>A0A7Y9H6I2_9ACTN</name>
<organism evidence="2 3">
    <name type="scientific">Nocardioides cavernae</name>
    <dbReference type="NCBI Taxonomy" id="1921566"/>
    <lineage>
        <taxon>Bacteria</taxon>
        <taxon>Bacillati</taxon>
        <taxon>Actinomycetota</taxon>
        <taxon>Actinomycetes</taxon>
        <taxon>Propionibacteriales</taxon>
        <taxon>Nocardioidaceae</taxon>
        <taxon>Nocardioides</taxon>
    </lineage>
</organism>
<keyword evidence="1" id="KW-0472">Membrane</keyword>
<dbReference type="SMART" id="SM00028">
    <property type="entry name" value="TPR"/>
    <property type="match status" value="4"/>
</dbReference>
<dbReference type="PANTHER" id="PTHR44216">
    <property type="entry name" value="PROTEIN O-MANNOSYL-TRANSFERASE TMTC2"/>
    <property type="match status" value="1"/>
</dbReference>
<feature type="transmembrane region" description="Helical" evidence="1">
    <location>
        <begin position="323"/>
        <end position="341"/>
    </location>
</feature>
<gene>
    <name evidence="2" type="ORF">F4692_003981</name>
</gene>
<feature type="transmembrane region" description="Helical" evidence="1">
    <location>
        <begin position="290"/>
        <end position="311"/>
    </location>
</feature>
<keyword evidence="1" id="KW-0812">Transmembrane</keyword>
<dbReference type="GO" id="GO:0000030">
    <property type="term" value="F:mannosyltransferase activity"/>
    <property type="evidence" value="ECO:0007669"/>
    <property type="project" value="TreeGrafter"/>
</dbReference>
<evidence type="ECO:0000313" key="2">
    <source>
        <dbReference type="EMBL" id="NYE38826.1"/>
    </source>
</evidence>
<dbReference type="AlphaFoldDB" id="A0A7Y9H6I2"/>
<reference evidence="2 3" key="2">
    <citation type="submission" date="2020-08" db="EMBL/GenBank/DDBJ databases">
        <title>The Agave Microbiome: Exploring the role of microbial communities in plant adaptations to desert environments.</title>
        <authorList>
            <person name="Partida-Martinez L.P."/>
        </authorList>
    </citation>
    <scope>NUCLEOTIDE SEQUENCE [LARGE SCALE GENOMIC DNA]</scope>
    <source>
        <strain evidence="2 3">AT2.17</strain>
    </source>
</reference>
<dbReference type="Gene3D" id="1.25.40.10">
    <property type="entry name" value="Tetratricopeptide repeat domain"/>
    <property type="match status" value="1"/>
</dbReference>
<keyword evidence="3" id="KW-1185">Reference proteome</keyword>
<keyword evidence="1" id="KW-1133">Transmembrane helix</keyword>
<dbReference type="GO" id="GO:0035269">
    <property type="term" value="P:protein O-linked glycosylation via mannose"/>
    <property type="evidence" value="ECO:0007669"/>
    <property type="project" value="TreeGrafter"/>
</dbReference>